<dbReference type="PIRSF" id="PIRSF017393">
    <property type="entry name" value="MTase_SAV2177"/>
    <property type="match status" value="1"/>
</dbReference>
<dbReference type="InterPro" id="IPR006764">
    <property type="entry name" value="SAM_dep_MeTrfase_SAV2177_type"/>
</dbReference>
<gene>
    <name evidence="2" type="ORF">KDL01_37490</name>
</gene>
<keyword evidence="2" id="KW-0808">Transferase</keyword>
<sequence length="309" mass="33962">MATAPSAPAPGPRGRTTGRGALPGEQPASPWDAVLIGPNEPWTPIEVDPDVPHPIRMWDYMIGGKDNYESDRGAVRHLLTLWPDVMVNARAAEAFAHRASSWIADGHGLDQFLQMGTAIPIMNSTDGFVRERAPESTFVYVTDDPITAAHARAVLAARAPSYTLHVMRGEFRDPCPVLTHPWLHGKIDFSRPVGVLLLGMLDYTRSDVRLRRALESITDALVPGSLIVVMQYLDFPDETVGEVVDSLLGDNQAEFTPRSREQTDRLLEGFEFLPPGLVRLTDWHPDGNGPGADLQDRCHIVGGVIIIKR</sequence>
<name>A0A941EWB7_9ACTN</name>
<dbReference type="GO" id="GO:0032259">
    <property type="term" value="P:methylation"/>
    <property type="evidence" value="ECO:0007669"/>
    <property type="project" value="UniProtKB-KW"/>
</dbReference>
<dbReference type="InterPro" id="IPR029063">
    <property type="entry name" value="SAM-dependent_MTases_sf"/>
</dbReference>
<keyword evidence="3" id="KW-1185">Reference proteome</keyword>
<feature type="region of interest" description="Disordered" evidence="1">
    <location>
        <begin position="1"/>
        <end position="31"/>
    </location>
</feature>
<evidence type="ECO:0000256" key="1">
    <source>
        <dbReference type="SAM" id="MobiDB-lite"/>
    </source>
</evidence>
<dbReference type="Pfam" id="PF04672">
    <property type="entry name" value="Methyltransf_19"/>
    <property type="match status" value="1"/>
</dbReference>
<dbReference type="EMBL" id="JAGSOG010000364">
    <property type="protein sequence ID" value="MBR7839020.1"/>
    <property type="molecule type" value="Genomic_DNA"/>
</dbReference>
<organism evidence="2 3">
    <name type="scientific">Actinospica durhamensis</name>
    <dbReference type="NCBI Taxonomy" id="1508375"/>
    <lineage>
        <taxon>Bacteria</taxon>
        <taxon>Bacillati</taxon>
        <taxon>Actinomycetota</taxon>
        <taxon>Actinomycetes</taxon>
        <taxon>Catenulisporales</taxon>
        <taxon>Actinospicaceae</taxon>
        <taxon>Actinospica</taxon>
    </lineage>
</organism>
<proteinExistence type="predicted"/>
<dbReference type="SUPFAM" id="SSF53335">
    <property type="entry name" value="S-adenosyl-L-methionine-dependent methyltransferases"/>
    <property type="match status" value="1"/>
</dbReference>
<dbReference type="AlphaFoldDB" id="A0A941EWB7"/>
<evidence type="ECO:0000313" key="3">
    <source>
        <dbReference type="Proteomes" id="UP000675781"/>
    </source>
</evidence>
<comment type="caution">
    <text evidence="2">The sequence shown here is derived from an EMBL/GenBank/DDBJ whole genome shotgun (WGS) entry which is preliminary data.</text>
</comment>
<dbReference type="RefSeq" id="WP_212533466.1">
    <property type="nucleotide sequence ID" value="NZ_JAGSOG010000364.1"/>
</dbReference>
<reference evidence="2" key="1">
    <citation type="submission" date="2021-04" db="EMBL/GenBank/DDBJ databases">
        <title>Genome based classification of Actinospica acidithermotolerans sp. nov., an actinobacterium isolated from an Indonesian hot spring.</title>
        <authorList>
            <person name="Kusuma A.B."/>
            <person name="Putra K.E."/>
            <person name="Nafisah S."/>
            <person name="Loh J."/>
            <person name="Nouioui I."/>
            <person name="Goodfellow M."/>
        </authorList>
    </citation>
    <scope>NUCLEOTIDE SEQUENCE</scope>
    <source>
        <strain evidence="2">CSCA 57</strain>
    </source>
</reference>
<accession>A0A941EWB7</accession>
<keyword evidence="2" id="KW-0489">Methyltransferase</keyword>
<feature type="compositionally biased region" description="Low complexity" evidence="1">
    <location>
        <begin position="1"/>
        <end position="20"/>
    </location>
</feature>
<protein>
    <submittedName>
        <fullName evidence="2">SAM-dependent methyltransferase</fullName>
        <ecNumber evidence="2">2.1.1.-</ecNumber>
    </submittedName>
</protein>
<evidence type="ECO:0000313" key="2">
    <source>
        <dbReference type="EMBL" id="MBR7839020.1"/>
    </source>
</evidence>
<dbReference type="EC" id="2.1.1.-" evidence="2"/>
<dbReference type="Gene3D" id="3.40.50.150">
    <property type="entry name" value="Vaccinia Virus protein VP39"/>
    <property type="match status" value="1"/>
</dbReference>
<dbReference type="GO" id="GO:0008168">
    <property type="term" value="F:methyltransferase activity"/>
    <property type="evidence" value="ECO:0007669"/>
    <property type="project" value="UniProtKB-KW"/>
</dbReference>
<dbReference type="Proteomes" id="UP000675781">
    <property type="component" value="Unassembled WGS sequence"/>
</dbReference>